<proteinExistence type="predicted"/>
<evidence type="ECO:0008006" key="2">
    <source>
        <dbReference type="Google" id="ProtNLM"/>
    </source>
</evidence>
<comment type="caution">
    <text evidence="1">The sequence shown here is derived from an EMBL/GenBank/DDBJ whole genome shotgun (WGS) entry which is preliminary data.</text>
</comment>
<organism evidence="1">
    <name type="scientific">marine sediment metagenome</name>
    <dbReference type="NCBI Taxonomy" id="412755"/>
    <lineage>
        <taxon>unclassified sequences</taxon>
        <taxon>metagenomes</taxon>
        <taxon>ecological metagenomes</taxon>
    </lineage>
</organism>
<dbReference type="AlphaFoldDB" id="X1KBZ5"/>
<name>X1KBZ5_9ZZZZ</name>
<dbReference type="EMBL" id="BARU01040620">
    <property type="protein sequence ID" value="GAH79588.1"/>
    <property type="molecule type" value="Genomic_DNA"/>
</dbReference>
<sequence length="209" mass="23485">MKSRIAKLAAAAVIIVAVLIGISTFNGTTAWAKVIKALGEVENIYIVSTMTMPDGTQVQSKCWLRKPHCLRKEEPSGIVIDNGEERLTINKEKKRAQLEDSWAEYRPVSQEYIFEQIEMFRGQKVEGVTVKKLGDQSNDNISVFRLDCASTYSQLTYQGKAWVDTDTMLPKKIEVQLTSKSKVGEPKSVEMIFDYAPISDDVFETVVPE</sequence>
<feature type="non-terminal residue" evidence="1">
    <location>
        <position position="209"/>
    </location>
</feature>
<protein>
    <recommendedName>
        <fullName evidence="2">MucB/RseB N-terminal domain-containing protein</fullName>
    </recommendedName>
</protein>
<accession>X1KBZ5</accession>
<gene>
    <name evidence="1" type="ORF">S03H2_62771</name>
</gene>
<reference evidence="1" key="1">
    <citation type="journal article" date="2014" name="Front. Microbiol.">
        <title>High frequency of phylogenetically diverse reductive dehalogenase-homologous genes in deep subseafloor sedimentary metagenomes.</title>
        <authorList>
            <person name="Kawai M."/>
            <person name="Futagami T."/>
            <person name="Toyoda A."/>
            <person name="Takaki Y."/>
            <person name="Nishi S."/>
            <person name="Hori S."/>
            <person name="Arai W."/>
            <person name="Tsubouchi T."/>
            <person name="Morono Y."/>
            <person name="Uchiyama I."/>
            <person name="Ito T."/>
            <person name="Fujiyama A."/>
            <person name="Inagaki F."/>
            <person name="Takami H."/>
        </authorList>
    </citation>
    <scope>NUCLEOTIDE SEQUENCE</scope>
    <source>
        <strain evidence="1">Expedition CK06-06</strain>
    </source>
</reference>
<evidence type="ECO:0000313" key="1">
    <source>
        <dbReference type="EMBL" id="GAH79588.1"/>
    </source>
</evidence>